<dbReference type="InterPro" id="IPR001193">
    <property type="entry name" value="MBTPS2"/>
</dbReference>
<dbReference type="GeneID" id="17302776"/>
<keyword evidence="4" id="KW-1185">Reference proteome</keyword>
<dbReference type="GO" id="GO:0031293">
    <property type="term" value="P:membrane protein intracellular domain proteolysis"/>
    <property type="evidence" value="ECO:0007669"/>
    <property type="project" value="TreeGrafter"/>
</dbReference>
<dbReference type="GO" id="GO:1905897">
    <property type="term" value="P:regulation of response to endoplasmic reticulum stress"/>
    <property type="evidence" value="ECO:0007669"/>
    <property type="project" value="TreeGrafter"/>
</dbReference>
<reference evidence="4" key="2">
    <citation type="submission" date="2012-11" db="EMBL/GenBank/DDBJ databases">
        <authorList>
            <person name="Kuo A."/>
            <person name="Curtis B.A."/>
            <person name="Tanifuji G."/>
            <person name="Burki F."/>
            <person name="Gruber A."/>
            <person name="Irimia M."/>
            <person name="Maruyama S."/>
            <person name="Arias M.C."/>
            <person name="Ball S.G."/>
            <person name="Gile G.H."/>
            <person name="Hirakawa Y."/>
            <person name="Hopkins J.F."/>
            <person name="Rensing S.A."/>
            <person name="Schmutz J."/>
            <person name="Symeonidi A."/>
            <person name="Elias M."/>
            <person name="Eveleigh R.J."/>
            <person name="Herman E.K."/>
            <person name="Klute M.J."/>
            <person name="Nakayama T."/>
            <person name="Obornik M."/>
            <person name="Reyes-Prieto A."/>
            <person name="Armbrust E.V."/>
            <person name="Aves S.J."/>
            <person name="Beiko R.G."/>
            <person name="Coutinho P."/>
            <person name="Dacks J.B."/>
            <person name="Durnford D.G."/>
            <person name="Fast N.M."/>
            <person name="Green B.R."/>
            <person name="Grisdale C."/>
            <person name="Hempe F."/>
            <person name="Henrissat B."/>
            <person name="Hoppner M.P."/>
            <person name="Ishida K.-I."/>
            <person name="Kim E."/>
            <person name="Koreny L."/>
            <person name="Kroth P.G."/>
            <person name="Liu Y."/>
            <person name="Malik S.-B."/>
            <person name="Maier U.G."/>
            <person name="McRose D."/>
            <person name="Mock T."/>
            <person name="Neilson J.A."/>
            <person name="Onodera N.T."/>
            <person name="Poole A.M."/>
            <person name="Pritham E.J."/>
            <person name="Richards T.A."/>
            <person name="Rocap G."/>
            <person name="Roy S.W."/>
            <person name="Sarai C."/>
            <person name="Schaack S."/>
            <person name="Shirato S."/>
            <person name="Slamovits C.H."/>
            <person name="Spencer D.F."/>
            <person name="Suzuki S."/>
            <person name="Worden A.Z."/>
            <person name="Zauner S."/>
            <person name="Barry K."/>
            <person name="Bell C."/>
            <person name="Bharti A.K."/>
            <person name="Crow J.A."/>
            <person name="Grimwood J."/>
            <person name="Kramer R."/>
            <person name="Lindquist E."/>
            <person name="Lucas S."/>
            <person name="Salamov A."/>
            <person name="McFadden G.I."/>
            <person name="Lane C.E."/>
            <person name="Keeling P.J."/>
            <person name="Gray M.W."/>
            <person name="Grigoriev I.V."/>
            <person name="Archibald J.M."/>
        </authorList>
    </citation>
    <scope>NUCLEOTIDE SEQUENCE</scope>
    <source>
        <strain evidence="4">CCMP2712</strain>
    </source>
</reference>
<dbReference type="EnsemblProtists" id="EKX46081">
    <property type="protein sequence ID" value="EKX46081"/>
    <property type="gene ID" value="GUITHDRAFT_108117"/>
</dbReference>
<organism evidence="2">
    <name type="scientific">Guillardia theta (strain CCMP2712)</name>
    <name type="common">Cryptophyte</name>
    <dbReference type="NCBI Taxonomy" id="905079"/>
    <lineage>
        <taxon>Eukaryota</taxon>
        <taxon>Cryptophyceae</taxon>
        <taxon>Pyrenomonadales</taxon>
        <taxon>Geminigeraceae</taxon>
        <taxon>Guillardia</taxon>
    </lineage>
</organism>
<feature type="transmembrane region" description="Helical" evidence="1">
    <location>
        <begin position="326"/>
        <end position="346"/>
    </location>
</feature>
<dbReference type="GO" id="GO:0004222">
    <property type="term" value="F:metalloendopeptidase activity"/>
    <property type="evidence" value="ECO:0007669"/>
    <property type="project" value="InterPro"/>
</dbReference>
<evidence type="ECO:0000313" key="4">
    <source>
        <dbReference type="Proteomes" id="UP000011087"/>
    </source>
</evidence>
<dbReference type="PaxDb" id="55529-EKX46081"/>
<dbReference type="GO" id="GO:0016020">
    <property type="term" value="C:membrane"/>
    <property type="evidence" value="ECO:0007669"/>
    <property type="project" value="InterPro"/>
</dbReference>
<gene>
    <name evidence="2" type="ORF">GUITHDRAFT_108117</name>
</gene>
<dbReference type="STRING" id="905079.L1JC31"/>
<reference evidence="2 4" key="1">
    <citation type="journal article" date="2012" name="Nature">
        <title>Algal genomes reveal evolutionary mosaicism and the fate of nucleomorphs.</title>
        <authorList>
            <consortium name="DOE Joint Genome Institute"/>
            <person name="Curtis B.A."/>
            <person name="Tanifuji G."/>
            <person name="Burki F."/>
            <person name="Gruber A."/>
            <person name="Irimia M."/>
            <person name="Maruyama S."/>
            <person name="Arias M.C."/>
            <person name="Ball S.G."/>
            <person name="Gile G.H."/>
            <person name="Hirakawa Y."/>
            <person name="Hopkins J.F."/>
            <person name="Kuo A."/>
            <person name="Rensing S.A."/>
            <person name="Schmutz J."/>
            <person name="Symeonidi A."/>
            <person name="Elias M."/>
            <person name="Eveleigh R.J."/>
            <person name="Herman E.K."/>
            <person name="Klute M.J."/>
            <person name="Nakayama T."/>
            <person name="Obornik M."/>
            <person name="Reyes-Prieto A."/>
            <person name="Armbrust E.V."/>
            <person name="Aves S.J."/>
            <person name="Beiko R.G."/>
            <person name="Coutinho P."/>
            <person name="Dacks J.B."/>
            <person name="Durnford D.G."/>
            <person name="Fast N.M."/>
            <person name="Green B.R."/>
            <person name="Grisdale C.J."/>
            <person name="Hempel F."/>
            <person name="Henrissat B."/>
            <person name="Hoppner M.P."/>
            <person name="Ishida K."/>
            <person name="Kim E."/>
            <person name="Koreny L."/>
            <person name="Kroth P.G."/>
            <person name="Liu Y."/>
            <person name="Malik S.B."/>
            <person name="Maier U.G."/>
            <person name="McRose D."/>
            <person name="Mock T."/>
            <person name="Neilson J.A."/>
            <person name="Onodera N.T."/>
            <person name="Poole A.M."/>
            <person name="Pritham E.J."/>
            <person name="Richards T.A."/>
            <person name="Rocap G."/>
            <person name="Roy S.W."/>
            <person name="Sarai C."/>
            <person name="Schaack S."/>
            <person name="Shirato S."/>
            <person name="Slamovits C.H."/>
            <person name="Spencer D.F."/>
            <person name="Suzuki S."/>
            <person name="Worden A.Z."/>
            <person name="Zauner S."/>
            <person name="Barry K."/>
            <person name="Bell C."/>
            <person name="Bharti A.K."/>
            <person name="Crow J.A."/>
            <person name="Grimwood J."/>
            <person name="Kramer R."/>
            <person name="Lindquist E."/>
            <person name="Lucas S."/>
            <person name="Salamov A."/>
            <person name="McFadden G.I."/>
            <person name="Lane C.E."/>
            <person name="Keeling P.J."/>
            <person name="Gray M.W."/>
            <person name="Grigoriev I.V."/>
            <person name="Archibald J.M."/>
        </authorList>
    </citation>
    <scope>NUCLEOTIDE SEQUENCE</scope>
    <source>
        <strain evidence="2 4">CCMP2712</strain>
    </source>
</reference>
<dbReference type="RefSeq" id="XP_005833061.1">
    <property type="nucleotide sequence ID" value="XM_005833004.1"/>
</dbReference>
<keyword evidence="1" id="KW-1133">Transmembrane helix</keyword>
<evidence type="ECO:0000256" key="1">
    <source>
        <dbReference type="SAM" id="Phobius"/>
    </source>
</evidence>
<name>L1JC31_GUITC</name>
<feature type="transmembrane region" description="Helical" evidence="1">
    <location>
        <begin position="40"/>
        <end position="70"/>
    </location>
</feature>
<keyword evidence="1" id="KW-0472">Membrane</keyword>
<dbReference type="EMBL" id="JH992996">
    <property type="protein sequence ID" value="EKX46081.1"/>
    <property type="molecule type" value="Genomic_DNA"/>
</dbReference>
<dbReference type="OrthoDB" id="69989at2759"/>
<dbReference type="GO" id="GO:0005737">
    <property type="term" value="C:cytoplasm"/>
    <property type="evidence" value="ECO:0007669"/>
    <property type="project" value="TreeGrafter"/>
</dbReference>
<dbReference type="KEGG" id="gtt:GUITHDRAFT_108117"/>
<dbReference type="PANTHER" id="PTHR13325">
    <property type="entry name" value="PROTEASE M50 MEMBRANE-BOUND TRANSCRIPTION FACTOR SITE 2 PROTEASE"/>
    <property type="match status" value="1"/>
</dbReference>
<accession>L1JC31</accession>
<dbReference type="Proteomes" id="UP000011087">
    <property type="component" value="Unassembled WGS sequence"/>
</dbReference>
<evidence type="ECO:0000313" key="2">
    <source>
        <dbReference type="EMBL" id="EKX46081.1"/>
    </source>
</evidence>
<reference evidence="3" key="3">
    <citation type="submission" date="2015-06" db="UniProtKB">
        <authorList>
            <consortium name="EnsemblProtists"/>
        </authorList>
    </citation>
    <scope>IDENTIFICATION</scope>
</reference>
<dbReference type="PANTHER" id="PTHR13325:SF3">
    <property type="entry name" value="MEMBRANE-BOUND TRANSCRIPTION FACTOR SITE-2 PROTEASE"/>
    <property type="match status" value="1"/>
</dbReference>
<evidence type="ECO:0008006" key="5">
    <source>
        <dbReference type="Google" id="ProtNLM"/>
    </source>
</evidence>
<dbReference type="HOGENOM" id="CLU_710687_0_0_1"/>
<dbReference type="eggNOG" id="KOG2921">
    <property type="taxonomic scope" value="Eukaryota"/>
</dbReference>
<proteinExistence type="predicted"/>
<protein>
    <recommendedName>
        <fullName evidence="5">Endopeptidase S2P</fullName>
    </recommendedName>
</protein>
<dbReference type="PRINTS" id="PR01000">
    <property type="entry name" value="SREBPS2PTASE"/>
</dbReference>
<sequence>MDGIKQLATSLNEVASSCSWRSQSLASSASRMGRTKPWKLFYSIGAIFGAVGLLISFVLLLLNLVVNVWIVGFAPGCHSDIPREPFDHRPLSGQRYTVTAFVPGVNLPLAHVAYILPAILVCLVVHEAGHAICAGSERVRVQDCGVFLYFIIPGAFVELDPTEDLCCRPMAQCSPGNVLPCHEDSPLKQHLHVGDAISHLDDCQIVEAVNKSGWVTCLERMRGRVMGKEHELRSRRLMSRGFCVDPVLWRDALEIDYSTQDVVANATATSVGEKSNKLCFVEGGNFVLFANRTTSSYNVTRLVVRRFLAYTIALSVITSSSSCHRATNMTAVVGAVLEIIAVKLGMSHLKTKSEALEEMWDNKTRRFLWICNHLLVVSIMSSFIRASMG</sequence>
<feature type="transmembrane region" description="Helical" evidence="1">
    <location>
        <begin position="367"/>
        <end position="388"/>
    </location>
</feature>
<keyword evidence="1" id="KW-0812">Transmembrane</keyword>
<dbReference type="AlphaFoldDB" id="L1JC31"/>
<evidence type="ECO:0000313" key="3">
    <source>
        <dbReference type="EnsemblProtists" id="EKX46081"/>
    </source>
</evidence>